<evidence type="ECO:0000313" key="2">
    <source>
        <dbReference type="EMBL" id="QEM80313.1"/>
    </source>
</evidence>
<dbReference type="GO" id="GO:0000030">
    <property type="term" value="F:mannosyltransferase activity"/>
    <property type="evidence" value="ECO:0007669"/>
    <property type="project" value="TreeGrafter"/>
</dbReference>
<evidence type="ECO:0000256" key="1">
    <source>
        <dbReference type="ARBA" id="ARBA00022679"/>
    </source>
</evidence>
<keyword evidence="3" id="KW-1185">Reference proteome</keyword>
<organism evidence="2 3">
    <name type="scientific">Halomonas binhaiensis</name>
    <dbReference type="NCBI Taxonomy" id="2562282"/>
    <lineage>
        <taxon>Bacteria</taxon>
        <taxon>Pseudomonadati</taxon>
        <taxon>Pseudomonadota</taxon>
        <taxon>Gammaproteobacteria</taxon>
        <taxon>Oceanospirillales</taxon>
        <taxon>Halomonadaceae</taxon>
        <taxon>Halomonas</taxon>
    </lineage>
</organism>
<reference evidence="2" key="1">
    <citation type="submission" date="2021-02" db="EMBL/GenBank/DDBJ databases">
        <title>Strain Y2R2, a novel species of the genus Halomonas.</title>
        <authorList>
            <person name="Huang H."/>
        </authorList>
    </citation>
    <scope>NUCLEOTIDE SEQUENCE</scope>
    <source>
        <strain evidence="2">Y2R2</strain>
    </source>
</reference>
<sequence length="563" mass="64501">MANIPKRIIQFCHNPDHAPERILKAAETTRHNLSEYDYILADDELAKKVIKENWGENLYSWYCLNQIPASRADIARLVLVHHYGGIYVDLSMQMRNSFDDYLDEDIILLKRDDFSQYQDNPQSAHFTNSIIGAPKGSPFLEALIAKIKLNFYLSRFNYDVINCTGPGVINQLLKDVSGKFFPCPVSFKKANKNLFDYVRVKGFSNSWTEQQKEGIIPKGKNTHTRIRKYADYQRIRKDMSDGELHVHIGWPKVGSTSIQDFFKDNSNRNGFYYPQAGRPNNVRAHHQLVKHKFQGPVANAFINEIKGHRQVVISSEQISVDMLNDDFLESLQAFAIRCGRKLTLYVYLKNVFDFIESAYAQCLRTDLYGIVPGDYTGNIDDFVRDSLSGPLSHLVQYGRCLEKLSAVFGEESLCIRNLEKDVENKDVLSDFLKCIGYPAMRNNSARMKRSNVSLSTVEKAVILELNRLGYSREEKADTIKSLSSEQLKNNNRQGKLLCDAINLDPNKDFLARIKKLCREVCDSNNVSPVDRSLYNFNRRMKANCTYDELMGESYIKNLLSSSS</sequence>
<dbReference type="AlphaFoldDB" id="A0A5C1NCD1"/>
<name>A0A5C1NCD1_9GAMM</name>
<keyword evidence="1" id="KW-0808">Transferase</keyword>
<dbReference type="InterPro" id="IPR029044">
    <property type="entry name" value="Nucleotide-diphossugar_trans"/>
</dbReference>
<dbReference type="Pfam" id="PF04488">
    <property type="entry name" value="Gly_transf_sug"/>
    <property type="match status" value="1"/>
</dbReference>
<dbReference type="PANTHER" id="PTHR32385:SF15">
    <property type="entry name" value="INOSITOL PHOSPHOCERAMIDE MANNOSYLTRANSFERASE 1"/>
    <property type="match status" value="1"/>
</dbReference>
<evidence type="ECO:0000313" key="3">
    <source>
        <dbReference type="Proteomes" id="UP000324285"/>
    </source>
</evidence>
<dbReference type="KEGG" id="hbh:E4T21_01115"/>
<dbReference type="SUPFAM" id="SSF53448">
    <property type="entry name" value="Nucleotide-diphospho-sugar transferases"/>
    <property type="match status" value="1"/>
</dbReference>
<protein>
    <recommendedName>
        <fullName evidence="4">Glycosyl transferase</fullName>
    </recommendedName>
</protein>
<evidence type="ECO:0008006" key="4">
    <source>
        <dbReference type="Google" id="ProtNLM"/>
    </source>
</evidence>
<dbReference type="Proteomes" id="UP000324285">
    <property type="component" value="Chromosome"/>
</dbReference>
<dbReference type="GO" id="GO:0016020">
    <property type="term" value="C:membrane"/>
    <property type="evidence" value="ECO:0007669"/>
    <property type="project" value="GOC"/>
</dbReference>
<dbReference type="OrthoDB" id="277808at2"/>
<dbReference type="InterPro" id="IPR007577">
    <property type="entry name" value="GlycoTrfase_DXD_sugar-bd_CS"/>
</dbReference>
<dbReference type="PANTHER" id="PTHR32385">
    <property type="entry name" value="MANNOSYL PHOSPHORYLINOSITOL CERAMIDE SYNTHASE"/>
    <property type="match status" value="1"/>
</dbReference>
<dbReference type="RefSeq" id="WP_149282767.1">
    <property type="nucleotide sequence ID" value="NZ_CP038437.2"/>
</dbReference>
<gene>
    <name evidence="2" type="ORF">E4T21_01115</name>
</gene>
<accession>A0A5C1NCD1</accession>
<proteinExistence type="predicted"/>
<dbReference type="EMBL" id="CP038437">
    <property type="protein sequence ID" value="QEM80313.1"/>
    <property type="molecule type" value="Genomic_DNA"/>
</dbReference>
<dbReference type="Gene3D" id="3.90.550.20">
    <property type="match status" value="1"/>
</dbReference>
<dbReference type="InterPro" id="IPR051706">
    <property type="entry name" value="Glycosyltransferase_domain"/>
</dbReference>
<dbReference type="GO" id="GO:0051999">
    <property type="term" value="P:mannosyl-inositol phosphorylceramide biosynthetic process"/>
    <property type="evidence" value="ECO:0007669"/>
    <property type="project" value="TreeGrafter"/>
</dbReference>